<keyword evidence="3" id="KW-1185">Reference proteome</keyword>
<evidence type="ECO:0000256" key="1">
    <source>
        <dbReference type="SAM" id="MobiDB-lite"/>
    </source>
</evidence>
<reference evidence="2 3" key="1">
    <citation type="submission" date="2018-04" db="EMBL/GenBank/DDBJ databases">
        <title>The genome of golden apple snail Pomacea canaliculata provides insight into stress tolerance and invasive adaptation.</title>
        <authorList>
            <person name="Liu C."/>
            <person name="Liu B."/>
            <person name="Ren Y."/>
            <person name="Zhang Y."/>
            <person name="Wang H."/>
            <person name="Li S."/>
            <person name="Jiang F."/>
            <person name="Yin L."/>
            <person name="Zhang G."/>
            <person name="Qian W."/>
            <person name="Fan W."/>
        </authorList>
    </citation>
    <scope>NUCLEOTIDE SEQUENCE [LARGE SCALE GENOMIC DNA]</scope>
    <source>
        <strain evidence="2">SZHN2017</strain>
        <tissue evidence="2">Muscle</tissue>
    </source>
</reference>
<evidence type="ECO:0000313" key="3">
    <source>
        <dbReference type="Proteomes" id="UP000245119"/>
    </source>
</evidence>
<dbReference type="Proteomes" id="UP000245119">
    <property type="component" value="Linkage Group LG2"/>
</dbReference>
<name>A0A2T7PVE1_POMCA</name>
<comment type="caution">
    <text evidence="2">The sequence shown here is derived from an EMBL/GenBank/DDBJ whole genome shotgun (WGS) entry which is preliminary data.</text>
</comment>
<feature type="region of interest" description="Disordered" evidence="1">
    <location>
        <begin position="1"/>
        <end position="48"/>
    </location>
</feature>
<dbReference type="EMBL" id="PZQS01000002">
    <property type="protein sequence ID" value="PVD37378.1"/>
    <property type="molecule type" value="Genomic_DNA"/>
</dbReference>
<feature type="compositionally biased region" description="Low complexity" evidence="1">
    <location>
        <begin position="38"/>
        <end position="48"/>
    </location>
</feature>
<proteinExistence type="predicted"/>
<gene>
    <name evidence="2" type="ORF">C0Q70_04377</name>
</gene>
<dbReference type="AlphaFoldDB" id="A0A2T7PVE1"/>
<sequence length="175" mass="20353">MRRNVRRRNAGRQNVLSTKRPAPKRPAAKRPVDKTSDSETSGGETSCRQNVRLRNVRRRNVRRRKVRTRHNNCSLLHADLLNNCSLQALDMFERERAPEHRRIHCCCPRHVLLAGQIKRTISELVRMNRTYTGGEYTPVGPTLEVCIHTLEVCVLQQDLHHQPRVSLGSVRRRRT</sequence>
<feature type="compositionally biased region" description="Basic residues" evidence="1">
    <location>
        <begin position="1"/>
        <end position="10"/>
    </location>
</feature>
<accession>A0A2T7PVE1</accession>
<protein>
    <submittedName>
        <fullName evidence="2">Uncharacterized protein</fullName>
    </submittedName>
</protein>
<evidence type="ECO:0000313" key="2">
    <source>
        <dbReference type="EMBL" id="PVD37378.1"/>
    </source>
</evidence>
<organism evidence="2 3">
    <name type="scientific">Pomacea canaliculata</name>
    <name type="common">Golden apple snail</name>
    <dbReference type="NCBI Taxonomy" id="400727"/>
    <lineage>
        <taxon>Eukaryota</taxon>
        <taxon>Metazoa</taxon>
        <taxon>Spiralia</taxon>
        <taxon>Lophotrochozoa</taxon>
        <taxon>Mollusca</taxon>
        <taxon>Gastropoda</taxon>
        <taxon>Caenogastropoda</taxon>
        <taxon>Architaenioglossa</taxon>
        <taxon>Ampullarioidea</taxon>
        <taxon>Ampullariidae</taxon>
        <taxon>Pomacea</taxon>
    </lineage>
</organism>